<evidence type="ECO:0000256" key="2">
    <source>
        <dbReference type="SAM" id="Phobius"/>
    </source>
</evidence>
<dbReference type="PANTHER" id="PTHR33444:SF8">
    <property type="entry name" value="MARVEL DOMAIN-CONTAINING PROTEIN"/>
    <property type="match status" value="1"/>
</dbReference>
<sequence length="281" mass="31971">MNGNLVKTYHRDFIERRSRENLVGLCTEQEVDERIFETTVKRPVGILKNSPTRTTPASTPEGSAPSTSILKTSFQPLYQPYEERQPPFVQQPNYHQTNYPITYTQPYFHEQPRLPMKNTSYDFEGPRFQQNVYRPTTETQFASNLRTFLDEHIPDFVWIFLLCLQILLGLLSICIGTFNYPFCNAQPNIPVYLIVSGILLITNGSIRLCTYIPTPKSANRSTLMTDLCIYGLEGIILLGIDVSGSMALNGIYTSMKEEEYMKNIIVIGHFIGLHGGVLPCI</sequence>
<name>A0A914CHY1_9BILA</name>
<keyword evidence="2" id="KW-0472">Membrane</keyword>
<feature type="region of interest" description="Disordered" evidence="1">
    <location>
        <begin position="46"/>
        <end position="66"/>
    </location>
</feature>
<feature type="transmembrane region" description="Helical" evidence="2">
    <location>
        <begin position="190"/>
        <end position="210"/>
    </location>
</feature>
<dbReference type="AlphaFoldDB" id="A0A914CHY1"/>
<keyword evidence="2" id="KW-0812">Transmembrane</keyword>
<organism evidence="3 4">
    <name type="scientific">Acrobeloides nanus</name>
    <dbReference type="NCBI Taxonomy" id="290746"/>
    <lineage>
        <taxon>Eukaryota</taxon>
        <taxon>Metazoa</taxon>
        <taxon>Ecdysozoa</taxon>
        <taxon>Nematoda</taxon>
        <taxon>Chromadorea</taxon>
        <taxon>Rhabditida</taxon>
        <taxon>Tylenchina</taxon>
        <taxon>Cephalobomorpha</taxon>
        <taxon>Cephaloboidea</taxon>
        <taxon>Cephalobidae</taxon>
        <taxon>Acrobeloides</taxon>
    </lineage>
</organism>
<dbReference type="Proteomes" id="UP000887540">
    <property type="component" value="Unplaced"/>
</dbReference>
<dbReference type="PANTHER" id="PTHR33444">
    <property type="entry name" value="SI:DKEY-19B23.12-RELATED"/>
    <property type="match status" value="1"/>
</dbReference>
<proteinExistence type="predicted"/>
<protein>
    <submittedName>
        <fullName evidence="4">Uncharacterized protein</fullName>
    </submittedName>
</protein>
<feature type="transmembrane region" description="Helical" evidence="2">
    <location>
        <begin position="156"/>
        <end position="178"/>
    </location>
</feature>
<dbReference type="InterPro" id="IPR040350">
    <property type="entry name" value="TMEM272"/>
</dbReference>
<reference evidence="4" key="1">
    <citation type="submission" date="2022-11" db="UniProtKB">
        <authorList>
            <consortium name="WormBaseParasite"/>
        </authorList>
    </citation>
    <scope>IDENTIFICATION</scope>
</reference>
<evidence type="ECO:0000313" key="3">
    <source>
        <dbReference type="Proteomes" id="UP000887540"/>
    </source>
</evidence>
<dbReference type="WBParaSite" id="ACRNAN_scaffold110.g22251.t1">
    <property type="protein sequence ID" value="ACRNAN_scaffold110.g22251.t1"/>
    <property type="gene ID" value="ACRNAN_scaffold110.g22251"/>
</dbReference>
<feature type="transmembrane region" description="Helical" evidence="2">
    <location>
        <begin position="222"/>
        <end position="240"/>
    </location>
</feature>
<accession>A0A914CHY1</accession>
<feature type="compositionally biased region" description="Polar residues" evidence="1">
    <location>
        <begin position="49"/>
        <end position="66"/>
    </location>
</feature>
<evidence type="ECO:0000256" key="1">
    <source>
        <dbReference type="SAM" id="MobiDB-lite"/>
    </source>
</evidence>
<keyword evidence="3" id="KW-1185">Reference proteome</keyword>
<keyword evidence="2" id="KW-1133">Transmembrane helix</keyword>
<evidence type="ECO:0000313" key="4">
    <source>
        <dbReference type="WBParaSite" id="ACRNAN_scaffold110.g22251.t1"/>
    </source>
</evidence>